<accession>A0AAV1V9Q5</accession>
<feature type="compositionally biased region" description="Low complexity" evidence="1">
    <location>
        <begin position="392"/>
        <end position="402"/>
    </location>
</feature>
<name>A0AAV1V9Q5_9STRA</name>
<feature type="region of interest" description="Disordered" evidence="1">
    <location>
        <begin position="392"/>
        <end position="417"/>
    </location>
</feature>
<gene>
    <name evidence="2" type="ORF">PM001_LOCUS27452</name>
</gene>
<organism evidence="2 3">
    <name type="scientific">Peronospora matthiolae</name>
    <dbReference type="NCBI Taxonomy" id="2874970"/>
    <lineage>
        <taxon>Eukaryota</taxon>
        <taxon>Sar</taxon>
        <taxon>Stramenopiles</taxon>
        <taxon>Oomycota</taxon>
        <taxon>Peronosporomycetes</taxon>
        <taxon>Peronosporales</taxon>
        <taxon>Peronosporaceae</taxon>
        <taxon>Peronospora</taxon>
    </lineage>
</organism>
<proteinExistence type="predicted"/>
<evidence type="ECO:0000256" key="1">
    <source>
        <dbReference type="SAM" id="MobiDB-lite"/>
    </source>
</evidence>
<sequence length="540" mass="59933">MTSAGSTSLGGVPRLHLTPECRARFEATSDDLVQRALTAYQEFHRSNPRVPARDDSSKSSSSKVAGGKAHRWKLVKRRKSLSLYRQRDTGTRGPHEERPFLCSGVVPGTVEDMVSGAYADETEAMRIATSIVIKNTCLDARVVHVFDRNAVTSSVVFSGIKWMALKTPTSASLIHDRDLLYYNRLGRIVDCHGRYFVYHVMDSIELDEVPADRQHNLKRGTVSLCYLFRQVQEELVGCFVIGSSSMGGTLPRSVGDLLTAERMLSVGNFLLVARAKAYSARAAQNAERLPSTSNSCDVCMKKPNLLSGSLKLCLGCRRNTCRKCHEWCTVFRLDLHSQKPGKERFCTQCISDVTRLTMSSFYICSLNESTSNGSHDHQQQHLHCGGGSHYPTSTSVSMSTSSAKQRNSPLTSSQSQGYSEIDSDAWIPAPADLPENLDGLANFVERASLANEIDMQWNQDELDYYSDVLRESGHFTCSQVLERSASSTNRRVPSSSKNLHMSTSLPVLGQDKFNRRVSRSCLADENLVPLQKCFSVDELD</sequence>
<evidence type="ECO:0000313" key="3">
    <source>
        <dbReference type="Proteomes" id="UP001162060"/>
    </source>
</evidence>
<feature type="region of interest" description="Disordered" evidence="1">
    <location>
        <begin position="43"/>
        <end position="70"/>
    </location>
</feature>
<feature type="compositionally biased region" description="Polar residues" evidence="1">
    <location>
        <begin position="403"/>
        <end position="417"/>
    </location>
</feature>
<dbReference type="AlphaFoldDB" id="A0AAV1V9Q5"/>
<evidence type="ECO:0008006" key="4">
    <source>
        <dbReference type="Google" id="ProtNLM"/>
    </source>
</evidence>
<reference evidence="2" key="1">
    <citation type="submission" date="2024-01" db="EMBL/GenBank/DDBJ databases">
        <authorList>
            <person name="Webb A."/>
        </authorList>
    </citation>
    <scope>NUCLEOTIDE SEQUENCE</scope>
    <source>
        <strain evidence="2">Pm1</strain>
    </source>
</reference>
<dbReference type="PANTHER" id="PTHR13510">
    <property type="entry name" value="FYVE-FINGER-CONTAINING RAB5 EFFECTOR PROTEIN RABENOSYN-5-RELATED"/>
    <property type="match status" value="1"/>
</dbReference>
<dbReference type="EMBL" id="CAKLBY020000270">
    <property type="protein sequence ID" value="CAK7942302.1"/>
    <property type="molecule type" value="Genomic_DNA"/>
</dbReference>
<dbReference type="InterPro" id="IPR052727">
    <property type="entry name" value="Rab4/Rab5_effector"/>
</dbReference>
<dbReference type="Proteomes" id="UP001162060">
    <property type="component" value="Unassembled WGS sequence"/>
</dbReference>
<dbReference type="Gene3D" id="3.30.530.20">
    <property type="match status" value="1"/>
</dbReference>
<evidence type="ECO:0000313" key="2">
    <source>
        <dbReference type="EMBL" id="CAK7942302.1"/>
    </source>
</evidence>
<protein>
    <recommendedName>
        <fullName evidence="4">FYVE-type domain-containing protein</fullName>
    </recommendedName>
</protein>
<dbReference type="PANTHER" id="PTHR13510:SF44">
    <property type="entry name" value="RABENOSYN-5"/>
    <property type="match status" value="1"/>
</dbReference>
<dbReference type="InterPro" id="IPR023393">
    <property type="entry name" value="START-like_dom_sf"/>
</dbReference>
<comment type="caution">
    <text evidence="2">The sequence shown here is derived from an EMBL/GenBank/DDBJ whole genome shotgun (WGS) entry which is preliminary data.</text>
</comment>